<name>A0A7H1BHR5_9ACTN</name>
<sequence length="323" mass="35068">MSATATRTPRDSRPTEAPPDRASSTRHTVKPARERAFWRFLTPALALYTALFVVPSLYGVWVSLYRWPGPGSEMTWRGLKNYTSLLDNEAFLSSFWNTLVLAVGGGGAVFAVTFLAMTVLRQLKGRAFIRAVVFLPMIISAIAVGAAIGFLLNPDGAVNDILAVFGIDGLPWLGPDLVFRCVIAGLVWSSTGFYIALMMSAVDAIPPHLYEDAHLSGATKWEQFRYITLPLTWDVFSVAAVLWVVNSLKVFEIVLAFTTGGTPGNPPLEARTVAVQQYISIAGGTTVPDLGQGAAMGVIVVLITAVLILLIRRVTRRDRVELS</sequence>
<protein>
    <submittedName>
        <fullName evidence="10">Sugar ABC transporter permease</fullName>
    </submittedName>
</protein>
<evidence type="ECO:0000256" key="8">
    <source>
        <dbReference type="SAM" id="MobiDB-lite"/>
    </source>
</evidence>
<organism evidence="10 11">
    <name type="scientific">Streptomyces xanthii</name>
    <dbReference type="NCBI Taxonomy" id="2768069"/>
    <lineage>
        <taxon>Bacteria</taxon>
        <taxon>Bacillati</taxon>
        <taxon>Actinomycetota</taxon>
        <taxon>Actinomycetes</taxon>
        <taxon>Kitasatosporales</taxon>
        <taxon>Streptomycetaceae</taxon>
        <taxon>Streptomyces</taxon>
    </lineage>
</organism>
<proteinExistence type="inferred from homology"/>
<dbReference type="AlphaFoldDB" id="A0A7H1BHR5"/>
<dbReference type="InterPro" id="IPR000515">
    <property type="entry name" value="MetI-like"/>
</dbReference>
<feature type="transmembrane region" description="Helical" evidence="7">
    <location>
        <begin position="293"/>
        <end position="311"/>
    </location>
</feature>
<evidence type="ECO:0000313" key="10">
    <source>
        <dbReference type="EMBL" id="QNS08270.1"/>
    </source>
</evidence>
<evidence type="ECO:0000256" key="7">
    <source>
        <dbReference type="RuleBase" id="RU363032"/>
    </source>
</evidence>
<dbReference type="RefSeq" id="WP_188340931.1">
    <property type="nucleotide sequence ID" value="NZ_CP061281.1"/>
</dbReference>
<dbReference type="Gene3D" id="1.10.3720.10">
    <property type="entry name" value="MetI-like"/>
    <property type="match status" value="1"/>
</dbReference>
<dbReference type="InterPro" id="IPR035906">
    <property type="entry name" value="MetI-like_sf"/>
</dbReference>
<dbReference type="PANTHER" id="PTHR30193">
    <property type="entry name" value="ABC TRANSPORTER PERMEASE PROTEIN"/>
    <property type="match status" value="1"/>
</dbReference>
<keyword evidence="6 7" id="KW-0472">Membrane</keyword>
<evidence type="ECO:0000256" key="5">
    <source>
        <dbReference type="ARBA" id="ARBA00022989"/>
    </source>
</evidence>
<keyword evidence="5 7" id="KW-1133">Transmembrane helix</keyword>
<dbReference type="GO" id="GO:0005886">
    <property type="term" value="C:plasma membrane"/>
    <property type="evidence" value="ECO:0007669"/>
    <property type="project" value="UniProtKB-SubCell"/>
</dbReference>
<dbReference type="InterPro" id="IPR051393">
    <property type="entry name" value="ABC_transporter_permease"/>
</dbReference>
<dbReference type="Proteomes" id="UP000516428">
    <property type="component" value="Chromosome"/>
</dbReference>
<comment type="subcellular location">
    <subcellularLocation>
        <location evidence="1 7">Cell membrane</location>
        <topology evidence="1 7">Multi-pass membrane protein</topology>
    </subcellularLocation>
</comment>
<gene>
    <name evidence="10" type="ORF">IAG42_34815</name>
</gene>
<evidence type="ECO:0000256" key="2">
    <source>
        <dbReference type="ARBA" id="ARBA00022448"/>
    </source>
</evidence>
<comment type="similarity">
    <text evidence="7">Belongs to the binding-protein-dependent transport system permease family.</text>
</comment>
<dbReference type="PROSITE" id="PS50928">
    <property type="entry name" value="ABC_TM1"/>
    <property type="match status" value="1"/>
</dbReference>
<keyword evidence="11" id="KW-1185">Reference proteome</keyword>
<keyword evidence="2 7" id="KW-0813">Transport</keyword>
<evidence type="ECO:0000313" key="11">
    <source>
        <dbReference type="Proteomes" id="UP000516428"/>
    </source>
</evidence>
<evidence type="ECO:0000256" key="1">
    <source>
        <dbReference type="ARBA" id="ARBA00004651"/>
    </source>
</evidence>
<dbReference type="GO" id="GO:0055085">
    <property type="term" value="P:transmembrane transport"/>
    <property type="evidence" value="ECO:0007669"/>
    <property type="project" value="InterPro"/>
</dbReference>
<dbReference type="EMBL" id="CP061281">
    <property type="protein sequence ID" value="QNS08270.1"/>
    <property type="molecule type" value="Genomic_DNA"/>
</dbReference>
<evidence type="ECO:0000259" key="9">
    <source>
        <dbReference type="PROSITE" id="PS50928"/>
    </source>
</evidence>
<feature type="transmembrane region" description="Helical" evidence="7">
    <location>
        <begin position="36"/>
        <end position="58"/>
    </location>
</feature>
<reference evidence="10 11" key="1">
    <citation type="submission" date="2020-09" db="EMBL/GenBank/DDBJ databases">
        <title>A novel species.</title>
        <authorList>
            <person name="Gao J."/>
        </authorList>
    </citation>
    <scope>NUCLEOTIDE SEQUENCE [LARGE SCALE GENOMIC DNA]</scope>
    <source>
        <strain evidence="10 11">CRXT-Y-14</strain>
    </source>
</reference>
<feature type="domain" description="ABC transmembrane type-1" evidence="9">
    <location>
        <begin position="95"/>
        <end position="311"/>
    </location>
</feature>
<feature type="transmembrane region" description="Helical" evidence="7">
    <location>
        <begin position="177"/>
        <end position="205"/>
    </location>
</feature>
<dbReference type="PANTHER" id="PTHR30193:SF37">
    <property type="entry name" value="INNER MEMBRANE ABC TRANSPORTER PERMEASE PROTEIN YCJO"/>
    <property type="match status" value="1"/>
</dbReference>
<evidence type="ECO:0000256" key="4">
    <source>
        <dbReference type="ARBA" id="ARBA00022692"/>
    </source>
</evidence>
<evidence type="ECO:0000256" key="3">
    <source>
        <dbReference type="ARBA" id="ARBA00022475"/>
    </source>
</evidence>
<dbReference type="Pfam" id="PF00528">
    <property type="entry name" value="BPD_transp_1"/>
    <property type="match status" value="1"/>
</dbReference>
<dbReference type="SUPFAM" id="SSF161098">
    <property type="entry name" value="MetI-like"/>
    <property type="match status" value="1"/>
</dbReference>
<dbReference type="KEGG" id="sxn:IAG42_34815"/>
<keyword evidence="3" id="KW-1003">Cell membrane</keyword>
<keyword evidence="4 7" id="KW-0812">Transmembrane</keyword>
<dbReference type="CDD" id="cd06261">
    <property type="entry name" value="TM_PBP2"/>
    <property type="match status" value="1"/>
</dbReference>
<feature type="region of interest" description="Disordered" evidence="8">
    <location>
        <begin position="1"/>
        <end position="28"/>
    </location>
</feature>
<accession>A0A7H1BHR5</accession>
<evidence type="ECO:0000256" key="6">
    <source>
        <dbReference type="ARBA" id="ARBA00023136"/>
    </source>
</evidence>
<feature type="transmembrane region" description="Helical" evidence="7">
    <location>
        <begin position="95"/>
        <end position="120"/>
    </location>
</feature>
<feature type="transmembrane region" description="Helical" evidence="7">
    <location>
        <begin position="132"/>
        <end position="152"/>
    </location>
</feature>